<accession>A6IUA5</accession>
<proteinExistence type="predicted"/>
<dbReference type="GO" id="GO:0050661">
    <property type="term" value="F:NADP binding"/>
    <property type="evidence" value="ECO:0007669"/>
    <property type="project" value="InterPro"/>
</dbReference>
<sequence length="58" mass="6436">MAQADIALIGLAVMGQNLILNMNDHGFVVSTEDTSPSPCDWSFVFQRISRDLMQLLPQ</sequence>
<evidence type="ECO:0000313" key="3">
    <source>
        <dbReference type="Proteomes" id="UP000234681"/>
    </source>
</evidence>
<dbReference type="Pfam" id="PF03446">
    <property type="entry name" value="NAD_binding_2"/>
    <property type="match status" value="1"/>
</dbReference>
<protein>
    <submittedName>
        <fullName evidence="2">RCG31394, isoform CRA_d</fullName>
    </submittedName>
</protein>
<reference evidence="3" key="1">
    <citation type="submission" date="2005-09" db="EMBL/GenBank/DDBJ databases">
        <authorList>
            <person name="Mural R.J."/>
            <person name="Li P.W."/>
            <person name="Adams M.D."/>
            <person name="Amanatides P.G."/>
            <person name="Baden-Tillson H."/>
            <person name="Barnstead M."/>
            <person name="Chin S.H."/>
            <person name="Dew I."/>
            <person name="Evans C.A."/>
            <person name="Ferriera S."/>
            <person name="Flanigan M."/>
            <person name="Fosler C."/>
            <person name="Glodek A."/>
            <person name="Gu Z."/>
            <person name="Holt R.A."/>
            <person name="Jennings D."/>
            <person name="Kraft C.L."/>
            <person name="Lu F."/>
            <person name="Nguyen T."/>
            <person name="Nusskern D.R."/>
            <person name="Pfannkoch C.M."/>
            <person name="Sitter C."/>
            <person name="Sutton G.G."/>
            <person name="Venter J.C."/>
            <person name="Wang Z."/>
            <person name="Woodage T."/>
            <person name="Zheng X.H."/>
            <person name="Zhong F."/>
        </authorList>
    </citation>
    <scope>NUCLEOTIDE SEQUENCE [LARGE SCALE GENOMIC DNA]</scope>
    <source>
        <strain>BN</strain>
        <strain evidence="3">Sprague-Dawley</strain>
    </source>
</reference>
<evidence type="ECO:0000313" key="2">
    <source>
        <dbReference type="EMBL" id="EDL81156.1"/>
    </source>
</evidence>
<evidence type="ECO:0000259" key="1">
    <source>
        <dbReference type="Pfam" id="PF03446"/>
    </source>
</evidence>
<dbReference type="EMBL" id="CH473968">
    <property type="protein sequence ID" value="EDL81156.1"/>
    <property type="molecule type" value="Genomic_DNA"/>
</dbReference>
<dbReference type="InterPro" id="IPR036291">
    <property type="entry name" value="NAD(P)-bd_dom_sf"/>
</dbReference>
<dbReference type="SUPFAM" id="SSF51735">
    <property type="entry name" value="NAD(P)-binding Rossmann-fold domains"/>
    <property type="match status" value="1"/>
</dbReference>
<feature type="domain" description="6-phosphogluconate dehydrogenase NADP-binding" evidence="1">
    <location>
        <begin position="5"/>
        <end position="40"/>
    </location>
</feature>
<gene>
    <name evidence="2" type="ORF">rCG_31394</name>
</gene>
<dbReference type="AlphaFoldDB" id="A6IUA5"/>
<dbReference type="Gene3D" id="3.40.50.720">
    <property type="entry name" value="NAD(P)-binding Rossmann-like Domain"/>
    <property type="match status" value="1"/>
</dbReference>
<organism evidence="2 3">
    <name type="scientific">Rattus norvegicus</name>
    <name type="common">Rat</name>
    <dbReference type="NCBI Taxonomy" id="10116"/>
    <lineage>
        <taxon>Eukaryota</taxon>
        <taxon>Metazoa</taxon>
        <taxon>Chordata</taxon>
        <taxon>Craniata</taxon>
        <taxon>Vertebrata</taxon>
        <taxon>Euteleostomi</taxon>
        <taxon>Mammalia</taxon>
        <taxon>Eutheria</taxon>
        <taxon>Euarchontoglires</taxon>
        <taxon>Glires</taxon>
        <taxon>Rodentia</taxon>
        <taxon>Myomorpha</taxon>
        <taxon>Muroidea</taxon>
        <taxon>Muridae</taxon>
        <taxon>Murinae</taxon>
        <taxon>Rattus</taxon>
    </lineage>
</organism>
<dbReference type="InterPro" id="IPR006115">
    <property type="entry name" value="6PGDH_NADP-bd"/>
</dbReference>
<dbReference type="Proteomes" id="UP000234681">
    <property type="component" value="Chromosome 5"/>
</dbReference>
<name>A6IUA5_RAT</name>